<sequence length="86" mass="9724">MPRNTIKPALQDLAKRNAELYEKYGRPLEKEHKGKFVAISEEGKVIIDPNDVQVAQKAIEEFGPGRFAFYKIGFKATGKWRITSAS</sequence>
<dbReference type="EMBL" id="VCDX01000005">
    <property type="protein sequence ID" value="TYL13009.1"/>
    <property type="molecule type" value="Genomic_DNA"/>
</dbReference>
<reference evidence="2 4" key="2">
    <citation type="submission" date="2019-05" db="EMBL/GenBank/DDBJ databases">
        <title>Genome sequence of Moorella thermoacetica ATCC 33924.</title>
        <authorList>
            <person name="Poehlein A."/>
            <person name="Bengelsdorf F.R."/>
            <person name="Duerre P."/>
            <person name="Daniel R."/>
        </authorList>
    </citation>
    <scope>NUCLEOTIDE SEQUENCE [LARGE SCALE GENOMIC DNA]</scope>
    <source>
        <strain evidence="2 4">ATCC 33924</strain>
    </source>
</reference>
<dbReference type="AlphaFoldDB" id="A0AAC9HGB9"/>
<dbReference type="Proteomes" id="UP000094598">
    <property type="component" value="Chromosome"/>
</dbReference>
<evidence type="ECO:0000313" key="4">
    <source>
        <dbReference type="Proteomes" id="UP000322283"/>
    </source>
</evidence>
<keyword evidence="4" id="KW-1185">Reference proteome</keyword>
<evidence type="ECO:0000313" key="2">
    <source>
        <dbReference type="EMBL" id="TYL13009.1"/>
    </source>
</evidence>
<name>A0AAC9HGB9_NEOTH</name>
<dbReference type="RefSeq" id="WP_231115167.1">
    <property type="nucleotide sequence ID" value="NZ_CP017019.1"/>
</dbReference>
<evidence type="ECO:0008006" key="5">
    <source>
        <dbReference type="Google" id="ProtNLM"/>
    </source>
</evidence>
<dbReference type="EMBL" id="CP017019">
    <property type="protein sequence ID" value="AOQ23303.1"/>
    <property type="molecule type" value="Genomic_DNA"/>
</dbReference>
<gene>
    <name evidence="1" type="ORF">Maut_00843</name>
    <name evidence="2" type="ORF">MTAT_18350</name>
</gene>
<organism evidence="1 3">
    <name type="scientific">Neomoorella thermoacetica</name>
    <name type="common">Clostridium thermoaceticum</name>
    <dbReference type="NCBI Taxonomy" id="1525"/>
    <lineage>
        <taxon>Bacteria</taxon>
        <taxon>Bacillati</taxon>
        <taxon>Bacillota</taxon>
        <taxon>Clostridia</taxon>
        <taxon>Neomoorellales</taxon>
        <taxon>Neomoorellaceae</taxon>
        <taxon>Neomoorella</taxon>
    </lineage>
</organism>
<reference evidence="1 3" key="1">
    <citation type="submission" date="2016-08" db="EMBL/GenBank/DDBJ databases">
        <title>Moorella thermoacetica DSM 103132.</title>
        <authorList>
            <person name="Jendresen C.B."/>
            <person name="Redl S.M."/>
            <person name="Jensen T.O."/>
            <person name="Nielsen A.T."/>
        </authorList>
    </citation>
    <scope>NUCLEOTIDE SEQUENCE [LARGE SCALE GENOMIC DNA]</scope>
    <source>
        <strain evidence="1 3">DSM 103132</strain>
    </source>
</reference>
<evidence type="ECO:0000313" key="3">
    <source>
        <dbReference type="Proteomes" id="UP000094598"/>
    </source>
</evidence>
<proteinExistence type="predicted"/>
<evidence type="ECO:0000313" key="1">
    <source>
        <dbReference type="EMBL" id="AOQ23303.1"/>
    </source>
</evidence>
<dbReference type="Proteomes" id="UP000322283">
    <property type="component" value="Unassembled WGS sequence"/>
</dbReference>
<protein>
    <recommendedName>
        <fullName evidence="5">DUF5678 domain-containing protein</fullName>
    </recommendedName>
</protein>
<accession>A0AAC9HGB9</accession>